<protein>
    <recommendedName>
        <fullName evidence="3">F-box domain-containing protein</fullName>
    </recommendedName>
</protein>
<comment type="caution">
    <text evidence="1">The sequence shown here is derived from an EMBL/GenBank/DDBJ whole genome shotgun (WGS) entry which is preliminary data.</text>
</comment>
<keyword evidence="2" id="KW-1185">Reference proteome</keyword>
<name>K0R0P2_THAOC</name>
<dbReference type="Gene3D" id="3.80.10.10">
    <property type="entry name" value="Ribonuclease Inhibitor"/>
    <property type="match status" value="1"/>
</dbReference>
<accession>K0R0P2</accession>
<dbReference type="SUPFAM" id="SSF52047">
    <property type="entry name" value="RNI-like"/>
    <property type="match status" value="1"/>
</dbReference>
<evidence type="ECO:0000313" key="2">
    <source>
        <dbReference type="Proteomes" id="UP000266841"/>
    </source>
</evidence>
<dbReference type="EMBL" id="AGNL01049779">
    <property type="protein sequence ID" value="EJK44374.1"/>
    <property type="molecule type" value="Genomic_DNA"/>
</dbReference>
<evidence type="ECO:0008006" key="3">
    <source>
        <dbReference type="Google" id="ProtNLM"/>
    </source>
</evidence>
<reference evidence="1 2" key="1">
    <citation type="journal article" date="2012" name="Genome Biol.">
        <title>Genome and low-iron response of an oceanic diatom adapted to chronic iron limitation.</title>
        <authorList>
            <person name="Lommer M."/>
            <person name="Specht M."/>
            <person name="Roy A.S."/>
            <person name="Kraemer L."/>
            <person name="Andreson R."/>
            <person name="Gutowska M.A."/>
            <person name="Wolf J."/>
            <person name="Bergner S.V."/>
            <person name="Schilhabel M.B."/>
            <person name="Klostermeier U.C."/>
            <person name="Beiko R.G."/>
            <person name="Rosenstiel P."/>
            <person name="Hippler M."/>
            <person name="Laroche J."/>
        </authorList>
    </citation>
    <scope>NUCLEOTIDE SEQUENCE [LARGE SCALE GENOMIC DNA]</scope>
    <source>
        <strain evidence="1 2">CCMP1005</strain>
    </source>
</reference>
<organism evidence="1 2">
    <name type="scientific">Thalassiosira oceanica</name>
    <name type="common">Marine diatom</name>
    <dbReference type="NCBI Taxonomy" id="159749"/>
    <lineage>
        <taxon>Eukaryota</taxon>
        <taxon>Sar</taxon>
        <taxon>Stramenopiles</taxon>
        <taxon>Ochrophyta</taxon>
        <taxon>Bacillariophyta</taxon>
        <taxon>Coscinodiscophyceae</taxon>
        <taxon>Thalassiosirophycidae</taxon>
        <taxon>Thalassiosirales</taxon>
        <taxon>Thalassiosiraceae</taxon>
        <taxon>Thalassiosira</taxon>
    </lineage>
</organism>
<dbReference type="InterPro" id="IPR032675">
    <property type="entry name" value="LRR_dom_sf"/>
</dbReference>
<gene>
    <name evidence="1" type="ORF">THAOC_37091</name>
</gene>
<feature type="non-terminal residue" evidence="1">
    <location>
        <position position="274"/>
    </location>
</feature>
<dbReference type="AlphaFoldDB" id="K0R0P2"/>
<proteinExistence type="predicted"/>
<dbReference type="Proteomes" id="UP000266841">
    <property type="component" value="Unassembled WGS sequence"/>
</dbReference>
<sequence length="274" mass="30854">MSPLLHHRTRHALAHCPAVPHRGTRRGEPGLHALQRLQHRPPSPLATLTLHHTLHPSMSSPAVDYDALEATTTIEEITEDECDQETLRSLKNDELPSLWLRETGLADQHGDYELRSSTELGWLGHFMKKSTRLESFGILGGDVFHNCSEQSIDRFLFDLRKCNHIKKMHFVRTYLAEIIYKLGGAMKSNSITHLVVEGCHLRVPEATFLFNNLPDVMEELWISCEHDGEDVLDDDIMAECIPSLANCTGMRKLKFNGLNLSTNSCAALGAVFPR</sequence>
<evidence type="ECO:0000313" key="1">
    <source>
        <dbReference type="EMBL" id="EJK44374.1"/>
    </source>
</evidence>